<sequence>MSITLLSTEILQRIYEYTTIQDALHLAQTSIKNHRTLLGRRMPILEQAMNNSYGPLSELVKLVISNEQEKSRRPMGTELRRNNMVNRIVETPDQPNLTIELLKKMIEYGKVVEKWAEVYPRLRWRFGSSNRRLLHAHESERLRRALYIHWTYTTLFHDQTYTQFAPDPPIASSREDPRLRLLRTYSSVSLAQLSELHFHIVQAIELDLYPSNQVIMDHYSHSIPWRSLEKLAWGERGNDYWHLVRSIIKFNPRDLLHLIEHTTTKTQRADFLHAQGLHFPDTPETLNDSLRIVTLERAQEAKAQCDVRLRVPYCASLAMVRDAPQEDIEYWGGHETGIVDVSEEEAREAGVRKKVNGRMGGNGLELRSRGLAVLLAERGIEIGED</sequence>
<accession>A0A9P7YM50</accession>
<keyword evidence="2" id="KW-1185">Reference proteome</keyword>
<reference evidence="1" key="1">
    <citation type="journal article" date="2021" name="IMA Fungus">
        <title>Genomic characterization of three marine fungi, including Emericellopsis atlantica sp. nov. with signatures of a generalist lifestyle and marine biomass degradation.</title>
        <authorList>
            <person name="Hagestad O.C."/>
            <person name="Hou L."/>
            <person name="Andersen J.H."/>
            <person name="Hansen E.H."/>
            <person name="Altermark B."/>
            <person name="Li C."/>
            <person name="Kuhnert E."/>
            <person name="Cox R.J."/>
            <person name="Crous P.W."/>
            <person name="Spatafora J.W."/>
            <person name="Lail K."/>
            <person name="Amirebrahimi M."/>
            <person name="Lipzen A."/>
            <person name="Pangilinan J."/>
            <person name="Andreopoulos W."/>
            <person name="Hayes R.D."/>
            <person name="Ng V."/>
            <person name="Grigoriev I.V."/>
            <person name="Jackson S.A."/>
            <person name="Sutton T.D.S."/>
            <person name="Dobson A.D.W."/>
            <person name="Rama T."/>
        </authorList>
    </citation>
    <scope>NUCLEOTIDE SEQUENCE</scope>
    <source>
        <strain evidence="1">TRa018bII</strain>
    </source>
</reference>
<evidence type="ECO:0000313" key="1">
    <source>
        <dbReference type="EMBL" id="KAG9236136.1"/>
    </source>
</evidence>
<proteinExistence type="predicted"/>
<dbReference type="OrthoDB" id="1638493at2759"/>
<comment type="caution">
    <text evidence="1">The sequence shown here is derived from an EMBL/GenBank/DDBJ whole genome shotgun (WGS) entry which is preliminary data.</text>
</comment>
<name>A0A9P7YM50_9HELO</name>
<dbReference type="Proteomes" id="UP000824998">
    <property type="component" value="Unassembled WGS sequence"/>
</dbReference>
<dbReference type="AlphaFoldDB" id="A0A9P7YM50"/>
<dbReference type="EMBL" id="MU251414">
    <property type="protein sequence ID" value="KAG9236136.1"/>
    <property type="molecule type" value="Genomic_DNA"/>
</dbReference>
<gene>
    <name evidence="1" type="ORF">BJ875DRAFT_494419</name>
</gene>
<organism evidence="1 2">
    <name type="scientific">Amylocarpus encephaloides</name>
    <dbReference type="NCBI Taxonomy" id="45428"/>
    <lineage>
        <taxon>Eukaryota</taxon>
        <taxon>Fungi</taxon>
        <taxon>Dikarya</taxon>
        <taxon>Ascomycota</taxon>
        <taxon>Pezizomycotina</taxon>
        <taxon>Leotiomycetes</taxon>
        <taxon>Helotiales</taxon>
        <taxon>Helotiales incertae sedis</taxon>
        <taxon>Amylocarpus</taxon>
    </lineage>
</organism>
<protein>
    <recommendedName>
        <fullName evidence="3">F-box domain-containing protein</fullName>
    </recommendedName>
</protein>
<evidence type="ECO:0008006" key="3">
    <source>
        <dbReference type="Google" id="ProtNLM"/>
    </source>
</evidence>
<evidence type="ECO:0000313" key="2">
    <source>
        <dbReference type="Proteomes" id="UP000824998"/>
    </source>
</evidence>